<organism evidence="1 2">
    <name type="scientific">Actinomadura vinacea</name>
    <dbReference type="NCBI Taxonomy" id="115336"/>
    <lineage>
        <taxon>Bacteria</taxon>
        <taxon>Bacillati</taxon>
        <taxon>Actinomycetota</taxon>
        <taxon>Actinomycetes</taxon>
        <taxon>Streptosporangiales</taxon>
        <taxon>Thermomonosporaceae</taxon>
        <taxon>Actinomadura</taxon>
    </lineage>
</organism>
<dbReference type="Proteomes" id="UP001501231">
    <property type="component" value="Unassembled WGS sequence"/>
</dbReference>
<reference evidence="2" key="1">
    <citation type="journal article" date="2019" name="Int. J. Syst. Evol. Microbiol.">
        <title>The Global Catalogue of Microorganisms (GCM) 10K type strain sequencing project: providing services to taxonomists for standard genome sequencing and annotation.</title>
        <authorList>
            <consortium name="The Broad Institute Genomics Platform"/>
            <consortium name="The Broad Institute Genome Sequencing Center for Infectious Disease"/>
            <person name="Wu L."/>
            <person name="Ma J."/>
        </authorList>
    </citation>
    <scope>NUCLEOTIDE SEQUENCE [LARGE SCALE GENOMIC DNA]</scope>
    <source>
        <strain evidence="2">JCM 3325</strain>
    </source>
</reference>
<evidence type="ECO:0000313" key="1">
    <source>
        <dbReference type="EMBL" id="GAA2456715.1"/>
    </source>
</evidence>
<name>A0ABP5XL69_9ACTN</name>
<sequence length="125" mass="12823">MRILALGFALIVLASCDRAGGDADVRRAALAFLDAVRRDDGAAACAVLAPRAAASLETCPQEVTGLGLQAGPITTAQVWGDRAQVRIRAGGGNTLFLARFPSGWKVTGAGCAPRPRGPYDCDVAA</sequence>
<proteinExistence type="predicted"/>
<protein>
    <recommendedName>
        <fullName evidence="3">Lipoprotein</fullName>
    </recommendedName>
</protein>
<dbReference type="PROSITE" id="PS51257">
    <property type="entry name" value="PROKAR_LIPOPROTEIN"/>
    <property type="match status" value="1"/>
</dbReference>
<comment type="caution">
    <text evidence="1">The sequence shown here is derived from an EMBL/GenBank/DDBJ whole genome shotgun (WGS) entry which is preliminary data.</text>
</comment>
<dbReference type="RefSeq" id="WP_344597933.1">
    <property type="nucleotide sequence ID" value="NZ_BAAARW010000045.1"/>
</dbReference>
<accession>A0ABP5XL69</accession>
<evidence type="ECO:0008006" key="3">
    <source>
        <dbReference type="Google" id="ProtNLM"/>
    </source>
</evidence>
<dbReference type="EMBL" id="BAAARW010000045">
    <property type="protein sequence ID" value="GAA2456715.1"/>
    <property type="molecule type" value="Genomic_DNA"/>
</dbReference>
<keyword evidence="2" id="KW-1185">Reference proteome</keyword>
<evidence type="ECO:0000313" key="2">
    <source>
        <dbReference type="Proteomes" id="UP001501231"/>
    </source>
</evidence>
<gene>
    <name evidence="1" type="ORF">GCM10010191_90190</name>
</gene>